<reference evidence="2 3" key="1">
    <citation type="submission" date="2015-12" db="EMBL/GenBank/DDBJ databases">
        <title>Draft genome sequence of the thermoanaerobe Thermotalea metallivorans, an isolate from the runoff channel of the Great Artesian Basin, Australia.</title>
        <authorList>
            <person name="Patel B.K."/>
        </authorList>
    </citation>
    <scope>NUCLEOTIDE SEQUENCE [LARGE SCALE GENOMIC DNA]</scope>
    <source>
        <strain evidence="2 3">B2-1</strain>
    </source>
</reference>
<sequence length="228" mass="23992">MPNHLVFNNVAKELQTLINGVDGGGTARPILTDANGRLDLGTVTVTATNLDIRPLSGTTDSITVTATDFDIRPLSGATDSITVTAIDFDIRPLSGATDSITVTAIDFDIRPLSGATDSIQLSSRLFTESSTTIAGVTDSGAIFVQETGEQSMYSFYVYNTGSSTITVNLQISPTTASSYFVDDGSGAKAVAAGEKAVLVAQEFLRYTRLFYETGGATATFAVFYNAHV</sequence>
<dbReference type="Proteomes" id="UP000070456">
    <property type="component" value="Unassembled WGS sequence"/>
</dbReference>
<dbReference type="STRING" id="520762.AN619_23910"/>
<dbReference type="PATRIC" id="fig|520762.4.peg.2635"/>
<dbReference type="RefSeq" id="WP_068557230.1">
    <property type="nucleotide sequence ID" value="NZ_LOEE01000055.1"/>
</dbReference>
<evidence type="ECO:0000313" key="3">
    <source>
        <dbReference type="Proteomes" id="UP000070456"/>
    </source>
</evidence>
<keyword evidence="3" id="KW-1185">Reference proteome</keyword>
<dbReference type="EMBL" id="LOEE01000055">
    <property type="protein sequence ID" value="KXG74408.1"/>
    <property type="molecule type" value="Genomic_DNA"/>
</dbReference>
<evidence type="ECO:0000259" key="1">
    <source>
        <dbReference type="Pfam" id="PF19912"/>
    </source>
</evidence>
<feature type="domain" description="DUF6385" evidence="1">
    <location>
        <begin position="147"/>
        <end position="227"/>
    </location>
</feature>
<proteinExistence type="predicted"/>
<dbReference type="OrthoDB" id="2078973at2"/>
<gene>
    <name evidence="2" type="ORF">AN619_23910</name>
</gene>
<protein>
    <recommendedName>
        <fullName evidence="1">DUF6385 domain-containing protein</fullName>
    </recommendedName>
</protein>
<organism evidence="2 3">
    <name type="scientific">Thermotalea metallivorans</name>
    <dbReference type="NCBI Taxonomy" id="520762"/>
    <lineage>
        <taxon>Bacteria</taxon>
        <taxon>Bacillati</taxon>
        <taxon>Bacillota</taxon>
        <taxon>Clostridia</taxon>
        <taxon>Peptostreptococcales</taxon>
        <taxon>Thermotaleaceae</taxon>
        <taxon>Thermotalea</taxon>
    </lineage>
</organism>
<accession>A0A140L1I3</accession>
<name>A0A140L1I3_9FIRM</name>
<dbReference type="InterPro" id="IPR045965">
    <property type="entry name" value="DUF6385"/>
</dbReference>
<dbReference type="AlphaFoldDB" id="A0A140L1I3"/>
<dbReference type="Pfam" id="PF19912">
    <property type="entry name" value="DUF6385"/>
    <property type="match status" value="1"/>
</dbReference>
<evidence type="ECO:0000313" key="2">
    <source>
        <dbReference type="EMBL" id="KXG74408.1"/>
    </source>
</evidence>
<comment type="caution">
    <text evidence="2">The sequence shown here is derived from an EMBL/GenBank/DDBJ whole genome shotgun (WGS) entry which is preliminary data.</text>
</comment>